<keyword evidence="2" id="KW-0808">Transferase</keyword>
<dbReference type="SUPFAM" id="SSF53335">
    <property type="entry name" value="S-adenosyl-L-methionine-dependent methyltransferases"/>
    <property type="match status" value="1"/>
</dbReference>
<sequence length="265" mass="29257">MGQYRLEVEGHCPVCEASATFVAEDPWLRDHFLCAGCGSQPRERALFSVLSTLRPDWRDLAIHESSPGTAASRRLQDQAPGYLPSQFDPKLGWGNVHPQLGYRAEDLERQTFDDASFDLVVTQDVMEHVFAPDLAMKEIARTLKPGGLHICTVPIVNKDKPSVRRAARRPDGTVENLLEPVYHGNPMDPNGSLVTIDWGYDIAAYWDAASGLSTTIWTIEDLSRGIQAEYIEVLVSRKTGLPDLAGDTPPAPAATKRGLLSKFFN</sequence>
<comment type="caution">
    <text evidence="2">The sequence shown here is derived from an EMBL/GenBank/DDBJ whole genome shotgun (WGS) entry which is preliminary data.</text>
</comment>
<protein>
    <submittedName>
        <fullName evidence="2">SAM-dependent methyltransferase</fullName>
    </submittedName>
</protein>
<keyword evidence="3" id="KW-1185">Reference proteome</keyword>
<reference evidence="2 3" key="1">
    <citation type="submission" date="2024-06" db="EMBL/GenBank/DDBJ databases">
        <title>Genomic Encyclopedia of Type Strains, Phase IV (KMG-IV): sequencing the most valuable type-strain genomes for metagenomic binning, comparative biology and taxonomic classification.</title>
        <authorList>
            <person name="Goeker M."/>
        </authorList>
    </citation>
    <scope>NUCLEOTIDE SEQUENCE [LARGE SCALE GENOMIC DNA]</scope>
    <source>
        <strain evidence="2 3">DSM 17809</strain>
    </source>
</reference>
<gene>
    <name evidence="2" type="ORF">ABID41_003587</name>
</gene>
<proteinExistence type="predicted"/>
<dbReference type="EMBL" id="JBEPLU010000003">
    <property type="protein sequence ID" value="MET3528448.1"/>
    <property type="molecule type" value="Genomic_DNA"/>
</dbReference>
<dbReference type="Gene3D" id="3.40.50.150">
    <property type="entry name" value="Vaccinia Virus protein VP39"/>
    <property type="match status" value="1"/>
</dbReference>
<dbReference type="RefSeq" id="WP_354298345.1">
    <property type="nucleotide sequence ID" value="NZ_JBEPLU010000003.1"/>
</dbReference>
<organism evidence="2 3">
    <name type="scientific">Phenylobacterium koreense</name>
    <dbReference type="NCBI Taxonomy" id="266125"/>
    <lineage>
        <taxon>Bacteria</taxon>
        <taxon>Pseudomonadati</taxon>
        <taxon>Pseudomonadota</taxon>
        <taxon>Alphaproteobacteria</taxon>
        <taxon>Caulobacterales</taxon>
        <taxon>Caulobacteraceae</taxon>
        <taxon>Phenylobacterium</taxon>
    </lineage>
</organism>
<keyword evidence="2" id="KW-0489">Methyltransferase</keyword>
<dbReference type="InterPro" id="IPR013216">
    <property type="entry name" value="Methyltransf_11"/>
</dbReference>
<dbReference type="GO" id="GO:0008168">
    <property type="term" value="F:methyltransferase activity"/>
    <property type="evidence" value="ECO:0007669"/>
    <property type="project" value="UniProtKB-KW"/>
</dbReference>
<evidence type="ECO:0000313" key="3">
    <source>
        <dbReference type="Proteomes" id="UP001549110"/>
    </source>
</evidence>
<name>A0ABV2EN78_9CAUL</name>
<evidence type="ECO:0000313" key="2">
    <source>
        <dbReference type="EMBL" id="MET3528448.1"/>
    </source>
</evidence>
<dbReference type="Proteomes" id="UP001549110">
    <property type="component" value="Unassembled WGS sequence"/>
</dbReference>
<dbReference type="GO" id="GO:0032259">
    <property type="term" value="P:methylation"/>
    <property type="evidence" value="ECO:0007669"/>
    <property type="project" value="UniProtKB-KW"/>
</dbReference>
<dbReference type="InterPro" id="IPR029063">
    <property type="entry name" value="SAM-dependent_MTases_sf"/>
</dbReference>
<dbReference type="Pfam" id="PF08241">
    <property type="entry name" value="Methyltransf_11"/>
    <property type="match status" value="1"/>
</dbReference>
<evidence type="ECO:0000259" key="1">
    <source>
        <dbReference type="Pfam" id="PF08241"/>
    </source>
</evidence>
<feature type="domain" description="Methyltransferase type 11" evidence="1">
    <location>
        <begin position="100"/>
        <end position="151"/>
    </location>
</feature>
<accession>A0ABV2EN78</accession>